<dbReference type="Pfam" id="PF01580">
    <property type="entry name" value="FtsK_SpoIIIE"/>
    <property type="match status" value="1"/>
</dbReference>
<dbReference type="Gene3D" id="3.40.50.300">
    <property type="entry name" value="P-loop containing nucleotide triphosphate hydrolases"/>
    <property type="match status" value="1"/>
</dbReference>
<dbReference type="PROSITE" id="PS50901">
    <property type="entry name" value="FTSK"/>
    <property type="match status" value="1"/>
</dbReference>
<dbReference type="InterPro" id="IPR002543">
    <property type="entry name" value="FtsK_dom"/>
</dbReference>
<name>X1L530_9ZZZZ</name>
<evidence type="ECO:0000256" key="1">
    <source>
        <dbReference type="ARBA" id="ARBA00022741"/>
    </source>
</evidence>
<evidence type="ECO:0000313" key="4">
    <source>
        <dbReference type="EMBL" id="GAH97534.1"/>
    </source>
</evidence>
<protein>
    <recommendedName>
        <fullName evidence="3">FtsK domain-containing protein</fullName>
    </recommendedName>
</protein>
<dbReference type="AlphaFoldDB" id="X1L530"/>
<organism evidence="4">
    <name type="scientific">marine sediment metagenome</name>
    <dbReference type="NCBI Taxonomy" id="412755"/>
    <lineage>
        <taxon>unclassified sequences</taxon>
        <taxon>metagenomes</taxon>
        <taxon>ecological metagenomes</taxon>
    </lineage>
</organism>
<dbReference type="InterPro" id="IPR050206">
    <property type="entry name" value="FtsK/SpoIIIE/SftA"/>
</dbReference>
<dbReference type="SUPFAM" id="SSF52540">
    <property type="entry name" value="P-loop containing nucleoside triphosphate hydrolases"/>
    <property type="match status" value="1"/>
</dbReference>
<evidence type="ECO:0000256" key="2">
    <source>
        <dbReference type="ARBA" id="ARBA00022840"/>
    </source>
</evidence>
<dbReference type="GO" id="GO:0005524">
    <property type="term" value="F:ATP binding"/>
    <property type="evidence" value="ECO:0007669"/>
    <property type="project" value="UniProtKB-KW"/>
</dbReference>
<feature type="non-terminal residue" evidence="4">
    <location>
        <position position="131"/>
    </location>
</feature>
<dbReference type="GO" id="GO:0003677">
    <property type="term" value="F:DNA binding"/>
    <property type="evidence" value="ECO:0007669"/>
    <property type="project" value="InterPro"/>
</dbReference>
<sequence>MVDPKRVELVAFNGLPHLVSPVVVDSDKAIKALRWLNLEMDNRYRQFAQAGVRNIEGYNKDRSPGEGLPYLVLIIDELADLMMTAFDEVEHTLCRLAQLARATGIHLVVATQRPSVDVVTGLIKANFPTRV</sequence>
<gene>
    <name evidence="4" type="ORF">S06H3_04425</name>
</gene>
<keyword evidence="1" id="KW-0547">Nucleotide-binding</keyword>
<accession>X1L530</accession>
<dbReference type="InterPro" id="IPR027417">
    <property type="entry name" value="P-loop_NTPase"/>
</dbReference>
<dbReference type="PANTHER" id="PTHR22683:SF41">
    <property type="entry name" value="DNA TRANSLOCASE FTSK"/>
    <property type="match status" value="1"/>
</dbReference>
<comment type="caution">
    <text evidence="4">The sequence shown here is derived from an EMBL/GenBank/DDBJ whole genome shotgun (WGS) entry which is preliminary data.</text>
</comment>
<dbReference type="EMBL" id="BARV01001551">
    <property type="protein sequence ID" value="GAH97534.1"/>
    <property type="molecule type" value="Genomic_DNA"/>
</dbReference>
<evidence type="ECO:0000259" key="3">
    <source>
        <dbReference type="PROSITE" id="PS50901"/>
    </source>
</evidence>
<dbReference type="PANTHER" id="PTHR22683">
    <property type="entry name" value="SPORULATION PROTEIN RELATED"/>
    <property type="match status" value="1"/>
</dbReference>
<keyword evidence="2" id="KW-0067">ATP-binding</keyword>
<reference evidence="4" key="1">
    <citation type="journal article" date="2014" name="Front. Microbiol.">
        <title>High frequency of phylogenetically diverse reductive dehalogenase-homologous genes in deep subseafloor sedimentary metagenomes.</title>
        <authorList>
            <person name="Kawai M."/>
            <person name="Futagami T."/>
            <person name="Toyoda A."/>
            <person name="Takaki Y."/>
            <person name="Nishi S."/>
            <person name="Hori S."/>
            <person name="Arai W."/>
            <person name="Tsubouchi T."/>
            <person name="Morono Y."/>
            <person name="Uchiyama I."/>
            <person name="Ito T."/>
            <person name="Fujiyama A."/>
            <person name="Inagaki F."/>
            <person name="Takami H."/>
        </authorList>
    </citation>
    <scope>NUCLEOTIDE SEQUENCE</scope>
    <source>
        <strain evidence="4">Expedition CK06-06</strain>
    </source>
</reference>
<proteinExistence type="predicted"/>
<feature type="domain" description="FtsK" evidence="3">
    <location>
        <begin position="1"/>
        <end position="131"/>
    </location>
</feature>